<dbReference type="EMBL" id="RXGB01006191">
    <property type="protein sequence ID" value="TMW86760.1"/>
    <property type="molecule type" value="Genomic_DNA"/>
</dbReference>
<evidence type="ECO:0000256" key="2">
    <source>
        <dbReference type="SAM" id="SignalP"/>
    </source>
</evidence>
<organism evidence="3">
    <name type="scientific">Solanum chilense</name>
    <name type="common">Tomato</name>
    <name type="synonym">Lycopersicon chilense</name>
    <dbReference type="NCBI Taxonomy" id="4083"/>
    <lineage>
        <taxon>Eukaryota</taxon>
        <taxon>Viridiplantae</taxon>
        <taxon>Streptophyta</taxon>
        <taxon>Embryophyta</taxon>
        <taxon>Tracheophyta</taxon>
        <taxon>Spermatophyta</taxon>
        <taxon>Magnoliopsida</taxon>
        <taxon>eudicotyledons</taxon>
        <taxon>Gunneridae</taxon>
        <taxon>Pentapetalae</taxon>
        <taxon>asterids</taxon>
        <taxon>lamiids</taxon>
        <taxon>Solanales</taxon>
        <taxon>Solanaceae</taxon>
        <taxon>Solanoideae</taxon>
        <taxon>Solaneae</taxon>
        <taxon>Solanum</taxon>
        <taxon>Solanum subgen. Lycopersicon</taxon>
    </lineage>
</organism>
<feature type="chain" id="PRO_5026655598" description="Integrase core domain containing protein" evidence="2">
    <location>
        <begin position="24"/>
        <end position="510"/>
    </location>
</feature>
<evidence type="ECO:0000256" key="1">
    <source>
        <dbReference type="SAM" id="MobiDB-lite"/>
    </source>
</evidence>
<keyword evidence="2" id="KW-0732">Signal</keyword>
<feature type="compositionally biased region" description="Polar residues" evidence="1">
    <location>
        <begin position="368"/>
        <end position="377"/>
    </location>
</feature>
<comment type="caution">
    <text evidence="3">The sequence shown here is derived from an EMBL/GenBank/DDBJ whole genome shotgun (WGS) entry which is preliminary data.</text>
</comment>
<evidence type="ECO:0008006" key="4">
    <source>
        <dbReference type="Google" id="ProtNLM"/>
    </source>
</evidence>
<feature type="compositionally biased region" description="Low complexity" evidence="1">
    <location>
        <begin position="379"/>
        <end position="394"/>
    </location>
</feature>
<name>A0A6N2AYG3_SOLCI</name>
<sequence>RSETPLLRVSILFLSVLLQTTMTDHHTLNGPSCMTVMMVLSIMAPKQDRVYARGRSKSVALSARTSTPSLVARAAKATPKKVASGVVTPSQSDEEHTLTGTPSGLATNKEGASGSLGVSWAEETSGSAEVPAPANVTDSASSDEASSSESTPGSPIHALTSITDQPNLWSHDSDTYIERWLLMGSLSTMPESHNLFTRHRLELTARPLGRYSEEFVRDFYASYVGTLRSQIGRRAAPAKLAPLEQIVKDGQFLREQLLRKTTKKWMALHLSVDGEGADWVTESKGAIKKANLTFTAKFLWLIVRHCLSPTSVPIWHVDQLKTPLGTVDISLIRDEANELAPRRGPRPELPPLGDNLADTVAQARMATQAASTDTTPVESIPGSSTTPSSSRSAPFPTLVPLARVQKLEAQMARLLHHIQPCTQSWKIAEVHQRLDAFELRVLARPAPQVDVSILQAAVDSLRTDINMILEATVPEFEAPSAEPAEDTVMAALFATFRDSTTSPSRACQEA</sequence>
<accession>A0A6N2AYG3</accession>
<gene>
    <name evidence="3" type="ORF">EJD97_020915</name>
</gene>
<feature type="region of interest" description="Disordered" evidence="1">
    <location>
        <begin position="72"/>
        <end position="160"/>
    </location>
</feature>
<evidence type="ECO:0000313" key="3">
    <source>
        <dbReference type="EMBL" id="TMW86760.1"/>
    </source>
</evidence>
<feature type="non-terminal residue" evidence="3">
    <location>
        <position position="1"/>
    </location>
</feature>
<feature type="compositionally biased region" description="Low complexity" evidence="1">
    <location>
        <begin position="138"/>
        <end position="150"/>
    </location>
</feature>
<feature type="region of interest" description="Disordered" evidence="1">
    <location>
        <begin position="364"/>
        <end position="394"/>
    </location>
</feature>
<protein>
    <recommendedName>
        <fullName evidence="4">Integrase core domain containing protein</fullName>
    </recommendedName>
</protein>
<dbReference type="AlphaFoldDB" id="A0A6N2AYG3"/>
<proteinExistence type="predicted"/>
<reference evidence="3" key="1">
    <citation type="submission" date="2019-05" db="EMBL/GenBank/DDBJ databases">
        <title>The de novo reference genome and transcriptome assemblies of the wild tomato species Solanum chilense.</title>
        <authorList>
            <person name="Stam R."/>
            <person name="Nosenko T."/>
            <person name="Hoerger A.C."/>
            <person name="Stephan W."/>
            <person name="Seidel M.A."/>
            <person name="Kuhn J.M.M."/>
            <person name="Haberer G."/>
            <person name="Tellier A."/>
        </authorList>
    </citation>
    <scope>NUCLEOTIDE SEQUENCE</scope>
    <source>
        <tissue evidence="3">Mature leaves</tissue>
    </source>
</reference>
<feature type="signal peptide" evidence="2">
    <location>
        <begin position="1"/>
        <end position="23"/>
    </location>
</feature>